<gene>
    <name evidence="3" type="ORF">SAMN02910280_1503</name>
</gene>
<dbReference type="InterPro" id="IPR005094">
    <property type="entry name" value="Endonuclease_MobA/VirD2"/>
</dbReference>
<organism evidence="3 4">
    <name type="scientific">Ruminococcus flavefaciens</name>
    <dbReference type="NCBI Taxonomy" id="1265"/>
    <lineage>
        <taxon>Bacteria</taxon>
        <taxon>Bacillati</taxon>
        <taxon>Bacillota</taxon>
        <taxon>Clostridia</taxon>
        <taxon>Eubacteriales</taxon>
        <taxon>Oscillospiraceae</taxon>
        <taxon>Ruminococcus</taxon>
    </lineage>
</organism>
<accession>A0A1K1MXZ9</accession>
<sequence>MAITKIHRITTTLIHALNYIENKSKTDDNLLVTGYGCSPEIAAIEFEQVRRNAMKPGGTLAFHLIQSFAPGEVDYETAHKIGVELADKVLRNRFQYVVATHIDKDHIHNHIVFNSVSFTDYKKFHCTASVYRYIKRHNDILCSENGLSVITIPQSKGKSHYEHLLDKKGQSWKSKLRKTIDYCILKARNWDEFLFLMDKEKYEIKCGKYISFRAEGQERFTRSKTLGDHYTEESIRKRIAGESVRLSSKEPDIRNSLVIDIENNIKAMQSKGYANWAKVFNLKLVAETVNYLSENNISDISTLDSKISELSDKLYKKKERSKANEKRIKVLEEQIKDIEVYRKTKPVVEGVPKHFGKEKYRHEHEAEFILYAAAERSIKKAFGDKKLPLIKELRAEQKKLKTEADKLWAEIKNERPQLDELRKMKNNIDRFLNSDNQHDRSRDRKRSYELE</sequence>
<feature type="domain" description="MobA/VirD2-like nuclease" evidence="2">
    <location>
        <begin position="19"/>
        <end position="147"/>
    </location>
</feature>
<evidence type="ECO:0000313" key="4">
    <source>
        <dbReference type="Proteomes" id="UP000183461"/>
    </source>
</evidence>
<dbReference type="AlphaFoldDB" id="A0A1K1MXZ9"/>
<feature type="region of interest" description="Disordered" evidence="1">
    <location>
        <begin position="428"/>
        <end position="451"/>
    </location>
</feature>
<evidence type="ECO:0000259" key="2">
    <source>
        <dbReference type="Pfam" id="PF03432"/>
    </source>
</evidence>
<dbReference type="Pfam" id="PF03432">
    <property type="entry name" value="Relaxase"/>
    <property type="match status" value="1"/>
</dbReference>
<evidence type="ECO:0000256" key="1">
    <source>
        <dbReference type="SAM" id="MobiDB-lite"/>
    </source>
</evidence>
<evidence type="ECO:0000313" key="3">
    <source>
        <dbReference type="EMBL" id="SFW28042.1"/>
    </source>
</evidence>
<protein>
    <submittedName>
        <fullName evidence="3">Relaxase/Mobilisation nuclease domain-containing protein</fullName>
    </submittedName>
</protein>
<feature type="compositionally biased region" description="Basic and acidic residues" evidence="1">
    <location>
        <begin position="436"/>
        <end position="451"/>
    </location>
</feature>
<dbReference type="RefSeq" id="WP_072299832.1">
    <property type="nucleotide sequence ID" value="NZ_FPIP01000003.1"/>
</dbReference>
<dbReference type="EMBL" id="FPIP01000003">
    <property type="protein sequence ID" value="SFW28042.1"/>
    <property type="molecule type" value="Genomic_DNA"/>
</dbReference>
<dbReference type="Proteomes" id="UP000183461">
    <property type="component" value="Unassembled WGS sequence"/>
</dbReference>
<name>A0A1K1MXZ9_RUMFL</name>
<proteinExistence type="predicted"/>
<reference evidence="3 4" key="1">
    <citation type="submission" date="2016-11" db="EMBL/GenBank/DDBJ databases">
        <authorList>
            <person name="Jaros S."/>
            <person name="Januszkiewicz K."/>
            <person name="Wedrychowicz H."/>
        </authorList>
    </citation>
    <scope>NUCLEOTIDE SEQUENCE [LARGE SCALE GENOMIC DNA]</scope>
    <source>
        <strain evidence="3 4">YL228</strain>
    </source>
</reference>